<evidence type="ECO:0000259" key="4">
    <source>
        <dbReference type="Pfam" id="PF01420"/>
    </source>
</evidence>
<evidence type="ECO:0000313" key="6">
    <source>
        <dbReference type="Proteomes" id="UP000823936"/>
    </source>
</evidence>
<organism evidence="5 6">
    <name type="scientific">Candidatus Ornithospirochaeta avicola</name>
    <dbReference type="NCBI Taxonomy" id="2840896"/>
    <lineage>
        <taxon>Bacteria</taxon>
        <taxon>Pseudomonadati</taxon>
        <taxon>Spirochaetota</taxon>
        <taxon>Spirochaetia</taxon>
        <taxon>Spirochaetales</taxon>
        <taxon>Spirochaetaceae</taxon>
        <taxon>Spirochaetaceae incertae sedis</taxon>
        <taxon>Candidatus Ornithospirochaeta</taxon>
    </lineage>
</organism>
<dbReference type="EC" id="3.1.21.-" evidence="5"/>
<evidence type="ECO:0000313" key="5">
    <source>
        <dbReference type="EMBL" id="HIV98771.1"/>
    </source>
</evidence>
<dbReference type="InterPro" id="IPR000055">
    <property type="entry name" value="Restrct_endonuc_typeI_TRD"/>
</dbReference>
<keyword evidence="2" id="KW-0680">Restriction system</keyword>
<sequence>MSKLDDLIKQYCPDGVEYKRIADVCTVITGGEPPADSQKNQDNNHPYAIWGNGKDVYGYSGSYEVEEDATVISSIGANTGAVYFREGHFTPIIRLKVVVPKDNHINARFLYYALSSQKIESKSSSVPNMNANEIKRLQIPVPPLTVQEEIVRILDSFTKLTAELTAELTARRAQYEYYRDKLLTFDDETAIVKRIRDMLDQICGGPEKVEYKPLSEIFDFRNGYTPSKSNPEFWENGTIPWFRLEDIRENGRILDDAIQHVSPEAAKGDLFPADSFIVSTSATIGEHAWITVPFLANQRFTCLTCKPEWKSKLDLKYVYYALFNLDKWCKDNIRVGNFASVDMSGFAKWQLPVPPRAVQEEISSILDKFNTLTTDISAGLPAEISLRQKQHEHYRDRLLNFNGGGMP</sequence>
<dbReference type="AlphaFoldDB" id="A0A9D1PUC5"/>
<dbReference type="InterPro" id="IPR051212">
    <property type="entry name" value="Type-I_RE_S_subunit"/>
</dbReference>
<accession>A0A9D1PUC5</accession>
<name>A0A9D1PUC5_9SPIO</name>
<dbReference type="EMBL" id="DXHU01000015">
    <property type="protein sequence ID" value="HIV98771.1"/>
    <property type="molecule type" value="Genomic_DNA"/>
</dbReference>
<dbReference type="Gene3D" id="3.90.220.20">
    <property type="entry name" value="DNA methylase specificity domains"/>
    <property type="match status" value="2"/>
</dbReference>
<evidence type="ECO:0000256" key="1">
    <source>
        <dbReference type="ARBA" id="ARBA00010923"/>
    </source>
</evidence>
<reference evidence="5" key="2">
    <citation type="submission" date="2021-04" db="EMBL/GenBank/DDBJ databases">
        <authorList>
            <person name="Gilroy R."/>
        </authorList>
    </citation>
    <scope>NUCLEOTIDE SEQUENCE</scope>
    <source>
        <strain evidence="5">Gambia11-129</strain>
    </source>
</reference>
<feature type="domain" description="Type I restriction modification DNA specificity" evidence="4">
    <location>
        <begin position="13"/>
        <end position="168"/>
    </location>
</feature>
<keyword evidence="5" id="KW-0540">Nuclease</keyword>
<keyword evidence="5" id="KW-0255">Endonuclease</keyword>
<keyword evidence="5" id="KW-0378">Hydrolase</keyword>
<dbReference type="GO" id="GO:0009307">
    <property type="term" value="P:DNA restriction-modification system"/>
    <property type="evidence" value="ECO:0007669"/>
    <property type="project" value="UniProtKB-KW"/>
</dbReference>
<evidence type="ECO:0000256" key="2">
    <source>
        <dbReference type="ARBA" id="ARBA00022747"/>
    </source>
</evidence>
<proteinExistence type="inferred from homology"/>
<dbReference type="CDD" id="cd17281">
    <property type="entry name" value="RMtype1_S_HpyAXIII_TRD1-CR1_like"/>
    <property type="match status" value="1"/>
</dbReference>
<gene>
    <name evidence="5" type="ORF">IAB12_03200</name>
</gene>
<dbReference type="Proteomes" id="UP000823936">
    <property type="component" value="Unassembled WGS sequence"/>
</dbReference>
<reference evidence="5" key="1">
    <citation type="journal article" date="2021" name="PeerJ">
        <title>Extensive microbial diversity within the chicken gut microbiome revealed by metagenomics and culture.</title>
        <authorList>
            <person name="Gilroy R."/>
            <person name="Ravi A."/>
            <person name="Getino M."/>
            <person name="Pursley I."/>
            <person name="Horton D.L."/>
            <person name="Alikhan N.F."/>
            <person name="Baker D."/>
            <person name="Gharbi K."/>
            <person name="Hall N."/>
            <person name="Watson M."/>
            <person name="Adriaenssens E.M."/>
            <person name="Foster-Nyarko E."/>
            <person name="Jarju S."/>
            <person name="Secka A."/>
            <person name="Antonio M."/>
            <person name="Oren A."/>
            <person name="Chaudhuri R.R."/>
            <person name="La Ragione R."/>
            <person name="Hildebrand F."/>
            <person name="Pallen M.J."/>
        </authorList>
    </citation>
    <scope>NUCLEOTIDE SEQUENCE</scope>
    <source>
        <strain evidence="5">Gambia11-129</strain>
    </source>
</reference>
<dbReference type="InterPro" id="IPR044946">
    <property type="entry name" value="Restrct_endonuc_typeI_TRD_sf"/>
</dbReference>
<keyword evidence="3" id="KW-0238">DNA-binding</keyword>
<dbReference type="GO" id="GO:0003677">
    <property type="term" value="F:DNA binding"/>
    <property type="evidence" value="ECO:0007669"/>
    <property type="project" value="UniProtKB-KW"/>
</dbReference>
<dbReference type="Pfam" id="PF01420">
    <property type="entry name" value="Methylase_S"/>
    <property type="match status" value="2"/>
</dbReference>
<dbReference type="SUPFAM" id="SSF116734">
    <property type="entry name" value="DNA methylase specificity domain"/>
    <property type="match status" value="2"/>
</dbReference>
<feature type="domain" description="Type I restriction modification DNA specificity" evidence="4">
    <location>
        <begin position="206"/>
        <end position="384"/>
    </location>
</feature>
<comment type="caution">
    <text evidence="5">The sequence shown here is derived from an EMBL/GenBank/DDBJ whole genome shotgun (WGS) entry which is preliminary data.</text>
</comment>
<evidence type="ECO:0000256" key="3">
    <source>
        <dbReference type="ARBA" id="ARBA00023125"/>
    </source>
</evidence>
<comment type="similarity">
    <text evidence="1">Belongs to the type-I restriction system S methylase family.</text>
</comment>
<dbReference type="GO" id="GO:0016787">
    <property type="term" value="F:hydrolase activity"/>
    <property type="evidence" value="ECO:0007669"/>
    <property type="project" value="UniProtKB-KW"/>
</dbReference>
<dbReference type="GO" id="GO:0004519">
    <property type="term" value="F:endonuclease activity"/>
    <property type="evidence" value="ECO:0007669"/>
    <property type="project" value="UniProtKB-KW"/>
</dbReference>
<protein>
    <submittedName>
        <fullName evidence="5">Restriction endonuclease subunit S</fullName>
        <ecNumber evidence="5">3.1.21.-</ecNumber>
    </submittedName>
</protein>
<dbReference type="PANTHER" id="PTHR43140:SF1">
    <property type="entry name" value="TYPE I RESTRICTION ENZYME ECOKI SPECIFICITY SUBUNIT"/>
    <property type="match status" value="1"/>
</dbReference>
<dbReference type="CDD" id="cd17291">
    <property type="entry name" value="RMtype1_S_MgeORF438P-TRD-CR_like"/>
    <property type="match status" value="1"/>
</dbReference>
<dbReference type="PANTHER" id="PTHR43140">
    <property type="entry name" value="TYPE-1 RESTRICTION ENZYME ECOKI SPECIFICITY PROTEIN"/>
    <property type="match status" value="1"/>
</dbReference>